<feature type="domain" description="Cytochrome c" evidence="6">
    <location>
        <begin position="23"/>
        <end position="116"/>
    </location>
</feature>
<feature type="chain" id="PRO_5015424095" evidence="5">
    <location>
        <begin position="26"/>
        <end position="154"/>
    </location>
</feature>
<keyword evidence="2 4" id="KW-0479">Metal-binding</keyword>
<dbReference type="PANTHER" id="PTHR35008">
    <property type="entry name" value="BLL4482 PROTEIN-RELATED"/>
    <property type="match status" value="1"/>
</dbReference>
<evidence type="ECO:0000313" key="8">
    <source>
        <dbReference type="Proteomes" id="UP000238220"/>
    </source>
</evidence>
<feature type="signal peptide" evidence="5">
    <location>
        <begin position="1"/>
        <end position="25"/>
    </location>
</feature>
<dbReference type="PROSITE" id="PS51007">
    <property type="entry name" value="CYTC"/>
    <property type="match status" value="1"/>
</dbReference>
<evidence type="ECO:0000256" key="3">
    <source>
        <dbReference type="ARBA" id="ARBA00023004"/>
    </source>
</evidence>
<keyword evidence="1 4" id="KW-0349">Heme</keyword>
<dbReference type="InterPro" id="IPR036909">
    <property type="entry name" value="Cyt_c-like_dom_sf"/>
</dbReference>
<dbReference type="EMBL" id="PSNW01000001">
    <property type="protein sequence ID" value="PPE75871.1"/>
    <property type="molecule type" value="Genomic_DNA"/>
</dbReference>
<dbReference type="InterPro" id="IPR051459">
    <property type="entry name" value="Cytochrome_c-type_DH"/>
</dbReference>
<evidence type="ECO:0000313" key="7">
    <source>
        <dbReference type="EMBL" id="PPE75871.1"/>
    </source>
</evidence>
<evidence type="ECO:0000256" key="1">
    <source>
        <dbReference type="ARBA" id="ARBA00022617"/>
    </source>
</evidence>
<evidence type="ECO:0000256" key="4">
    <source>
        <dbReference type="PROSITE-ProRule" id="PRU00433"/>
    </source>
</evidence>
<proteinExistence type="predicted"/>
<name>A0A2S5TLM9_9GAMM</name>
<evidence type="ECO:0000256" key="2">
    <source>
        <dbReference type="ARBA" id="ARBA00022723"/>
    </source>
</evidence>
<dbReference type="Proteomes" id="UP000238220">
    <property type="component" value="Unassembled WGS sequence"/>
</dbReference>
<dbReference type="GO" id="GO:0020037">
    <property type="term" value="F:heme binding"/>
    <property type="evidence" value="ECO:0007669"/>
    <property type="project" value="InterPro"/>
</dbReference>
<evidence type="ECO:0000256" key="5">
    <source>
        <dbReference type="SAM" id="SignalP"/>
    </source>
</evidence>
<protein>
    <submittedName>
        <fullName evidence="7">Cytochrome C biogenesis protein CcsB</fullName>
    </submittedName>
</protein>
<keyword evidence="8" id="KW-1185">Reference proteome</keyword>
<dbReference type="GO" id="GO:0046872">
    <property type="term" value="F:metal ion binding"/>
    <property type="evidence" value="ECO:0007669"/>
    <property type="project" value="UniProtKB-KW"/>
</dbReference>
<dbReference type="GO" id="GO:0009055">
    <property type="term" value="F:electron transfer activity"/>
    <property type="evidence" value="ECO:0007669"/>
    <property type="project" value="InterPro"/>
</dbReference>
<dbReference type="Pfam" id="PF00034">
    <property type="entry name" value="Cytochrom_C"/>
    <property type="match status" value="1"/>
</dbReference>
<keyword evidence="5" id="KW-0732">Signal</keyword>
<keyword evidence="3 4" id="KW-0408">Iron</keyword>
<dbReference type="InterPro" id="IPR009056">
    <property type="entry name" value="Cyt_c-like_dom"/>
</dbReference>
<dbReference type="PANTHER" id="PTHR35008:SF8">
    <property type="entry name" value="ALCOHOL DEHYDROGENASE CYTOCHROME C SUBUNIT"/>
    <property type="match status" value="1"/>
</dbReference>
<gene>
    <name evidence="7" type="ORF">C3942_03015</name>
</gene>
<reference evidence="7 8" key="1">
    <citation type="submission" date="2018-02" db="EMBL/GenBank/DDBJ databases">
        <title>Genome sequencing of Solimonas sp. HR-BB.</title>
        <authorList>
            <person name="Lee Y."/>
            <person name="Jeon C.O."/>
        </authorList>
    </citation>
    <scope>NUCLEOTIDE SEQUENCE [LARGE SCALE GENOMIC DNA]</scope>
    <source>
        <strain evidence="7 8">HR-BB</strain>
    </source>
</reference>
<evidence type="ECO:0000259" key="6">
    <source>
        <dbReference type="PROSITE" id="PS51007"/>
    </source>
</evidence>
<dbReference type="Gene3D" id="1.10.760.10">
    <property type="entry name" value="Cytochrome c-like domain"/>
    <property type="match status" value="1"/>
</dbReference>
<dbReference type="AlphaFoldDB" id="A0A2S5TLM9"/>
<dbReference type="OrthoDB" id="9757546at2"/>
<accession>A0A2S5TLM9</accession>
<comment type="caution">
    <text evidence="7">The sequence shown here is derived from an EMBL/GenBank/DDBJ whole genome shotgun (WGS) entry which is preliminary data.</text>
</comment>
<organism evidence="7 8">
    <name type="scientific">Solimonas fluminis</name>
    <dbReference type="NCBI Taxonomy" id="2086571"/>
    <lineage>
        <taxon>Bacteria</taxon>
        <taxon>Pseudomonadati</taxon>
        <taxon>Pseudomonadota</taxon>
        <taxon>Gammaproteobacteria</taxon>
        <taxon>Nevskiales</taxon>
        <taxon>Nevskiaceae</taxon>
        <taxon>Solimonas</taxon>
    </lineage>
</organism>
<dbReference type="SUPFAM" id="SSF46626">
    <property type="entry name" value="Cytochrome c"/>
    <property type="match status" value="1"/>
</dbReference>
<sequence>MAGSVSMMLRRLIVLPLMLPWAAMAADGAALYAERCAVCHQAQGQGIEGHAPPLTGMEAWLATGEGRSYIARAVVHGLAGPITVRGQPYSALMLTFRWRLQDEQLVAVLGYVAETLNHPAAGYRPIDLETLRAARAASGRDADTLALRAQLPAR</sequence>